<dbReference type="EMBL" id="SKFG01000002">
    <property type="protein sequence ID" value="TCZ79876.1"/>
    <property type="molecule type" value="Genomic_DNA"/>
</dbReference>
<evidence type="ECO:0000259" key="4">
    <source>
        <dbReference type="Pfam" id="PF19290"/>
    </source>
</evidence>
<evidence type="ECO:0000259" key="3">
    <source>
        <dbReference type="Pfam" id="PF19289"/>
    </source>
</evidence>
<dbReference type="OrthoDB" id="9803618at2"/>
<dbReference type="GO" id="GO:0008237">
    <property type="term" value="F:metallopeptidase activity"/>
    <property type="evidence" value="ECO:0007669"/>
    <property type="project" value="InterPro"/>
</dbReference>
<dbReference type="InterPro" id="IPR002510">
    <property type="entry name" value="Metalloprtase-TldD/E_N"/>
</dbReference>
<dbReference type="GO" id="GO:0006508">
    <property type="term" value="P:proteolysis"/>
    <property type="evidence" value="ECO:0007669"/>
    <property type="project" value="InterPro"/>
</dbReference>
<reference evidence="5 6" key="1">
    <citation type="submission" date="2019-03" db="EMBL/GenBank/DDBJ databases">
        <authorList>
            <person name="Kim M.K.M."/>
        </authorList>
    </citation>
    <scope>NUCLEOTIDE SEQUENCE [LARGE SCALE GENOMIC DNA]</scope>
    <source>
        <strain evidence="5 6">18JY21-1</strain>
    </source>
</reference>
<name>A0A4R4EIB3_9BACL</name>
<feature type="domain" description="Metalloprotease TldD/E central" evidence="4">
    <location>
        <begin position="114"/>
        <end position="219"/>
    </location>
</feature>
<dbReference type="Pfam" id="PF01523">
    <property type="entry name" value="PmbA_TldD_1st"/>
    <property type="match status" value="1"/>
</dbReference>
<dbReference type="Gene3D" id="3.30.2290.10">
    <property type="entry name" value="PmbA/TldD superfamily"/>
    <property type="match status" value="1"/>
</dbReference>
<dbReference type="GO" id="GO:0005829">
    <property type="term" value="C:cytosol"/>
    <property type="evidence" value="ECO:0007669"/>
    <property type="project" value="TreeGrafter"/>
</dbReference>
<dbReference type="AlphaFoldDB" id="A0A4R4EIB3"/>
<dbReference type="PANTHER" id="PTHR43421:SF1">
    <property type="entry name" value="METALLOPROTEASE PMBA"/>
    <property type="match status" value="1"/>
</dbReference>
<dbReference type="InterPro" id="IPR045570">
    <property type="entry name" value="Metalloprtase-TldD/E_cen_dom"/>
</dbReference>
<protein>
    <submittedName>
        <fullName evidence="5">TldD/PmbA family protein</fullName>
    </submittedName>
</protein>
<accession>A0A4R4EIB3</accession>
<evidence type="ECO:0000256" key="1">
    <source>
        <dbReference type="ARBA" id="ARBA00005836"/>
    </source>
</evidence>
<feature type="domain" description="Metalloprotease TldD/E C-terminal" evidence="3">
    <location>
        <begin position="227"/>
        <end position="446"/>
    </location>
</feature>
<dbReference type="SUPFAM" id="SSF111283">
    <property type="entry name" value="Putative modulator of DNA gyrase, PmbA/TldD"/>
    <property type="match status" value="1"/>
</dbReference>
<evidence type="ECO:0000313" key="5">
    <source>
        <dbReference type="EMBL" id="TCZ79876.1"/>
    </source>
</evidence>
<gene>
    <name evidence="5" type="ORF">E0485_03115</name>
</gene>
<dbReference type="PANTHER" id="PTHR43421">
    <property type="entry name" value="METALLOPROTEASE PMBA"/>
    <property type="match status" value="1"/>
</dbReference>
<dbReference type="InterPro" id="IPR047657">
    <property type="entry name" value="PmbA"/>
</dbReference>
<dbReference type="Proteomes" id="UP000295418">
    <property type="component" value="Unassembled WGS sequence"/>
</dbReference>
<evidence type="ECO:0000259" key="2">
    <source>
        <dbReference type="Pfam" id="PF01523"/>
    </source>
</evidence>
<proteinExistence type="inferred from homology"/>
<feature type="domain" description="Metalloprotease TldD/E N-terminal" evidence="2">
    <location>
        <begin position="23"/>
        <end position="86"/>
    </location>
</feature>
<dbReference type="Pfam" id="PF19290">
    <property type="entry name" value="PmbA_TldD_2nd"/>
    <property type="match status" value="1"/>
</dbReference>
<evidence type="ECO:0000313" key="6">
    <source>
        <dbReference type="Proteomes" id="UP000295418"/>
    </source>
</evidence>
<organism evidence="5 6">
    <name type="scientific">Paenibacillus albiflavus</name>
    <dbReference type="NCBI Taxonomy" id="2545760"/>
    <lineage>
        <taxon>Bacteria</taxon>
        <taxon>Bacillati</taxon>
        <taxon>Bacillota</taxon>
        <taxon>Bacilli</taxon>
        <taxon>Bacillales</taxon>
        <taxon>Paenibacillaceae</taxon>
        <taxon>Paenibacillus</taxon>
    </lineage>
</organism>
<dbReference type="RefSeq" id="WP_132416517.1">
    <property type="nucleotide sequence ID" value="NZ_SKFG01000002.1"/>
</dbReference>
<sequence>MDIRSFQEKLFARGQELGVHKLEIYYQQGRSTSVRVVKGEIDAYTIKESGGLSLRLEHNGQMGYAYTEKLDEDSIDFLIEEARQNAGIVESKELEELFAGSESYVSLSTYSEALSNVAPEKLIEAALAMEKEALQADPRITMVHTSSVSNSESEVFIANNLGLDCAAKYNQAVAGIYVIAEEGGEKTTGGWYEYTLEDFDQVDYLKAAREAVKEAVSKLGADTIESSNYPVIFRQDAASTMLEIFTNIFSAEAVDKDFSRLKGKIGEQVAASIVTIVDDPHMANVPARCTFDAEGSATKRVEIIKEGQLLTFLHNRKTAQKFGVESTGHATKGSYRAKIGISPQNLFITAGATSLEDMIGSMDKGLMITDLQGTHAGANAVSGEFSLSCNGFLIENGAIVRPVNQITVSGNFFNLLQDVEVVGNDLRFLDSCTSPSLKVKSLTISGA</sequence>
<keyword evidence="6" id="KW-1185">Reference proteome</keyword>
<comment type="similarity">
    <text evidence="1">Belongs to the peptidase U62 family.</text>
</comment>
<comment type="caution">
    <text evidence="5">The sequence shown here is derived from an EMBL/GenBank/DDBJ whole genome shotgun (WGS) entry which is preliminary data.</text>
</comment>
<dbReference type="Pfam" id="PF19289">
    <property type="entry name" value="PmbA_TldD_3rd"/>
    <property type="match status" value="1"/>
</dbReference>
<dbReference type="InterPro" id="IPR036059">
    <property type="entry name" value="TldD/PmbA_sf"/>
</dbReference>
<dbReference type="InterPro" id="IPR035068">
    <property type="entry name" value="TldD/PmbA_N"/>
</dbReference>
<dbReference type="InterPro" id="IPR045569">
    <property type="entry name" value="Metalloprtase-TldD/E_C"/>
</dbReference>